<reference evidence="2 3" key="1">
    <citation type="journal article" date="2018" name="Nat. Ecol. Evol.">
        <title>Genomic signatures of mitonuclear coevolution across populations of Tigriopus californicus.</title>
        <authorList>
            <person name="Barreto F.S."/>
            <person name="Watson E.T."/>
            <person name="Lima T.G."/>
            <person name="Willett C.S."/>
            <person name="Edmands S."/>
            <person name="Li W."/>
            <person name="Burton R.S."/>
        </authorList>
    </citation>
    <scope>NUCLEOTIDE SEQUENCE [LARGE SCALE GENOMIC DNA]</scope>
    <source>
        <strain evidence="2 3">San Diego</strain>
    </source>
</reference>
<dbReference type="AlphaFoldDB" id="A0A553NV87"/>
<proteinExistence type="predicted"/>
<evidence type="ECO:0000256" key="1">
    <source>
        <dbReference type="SAM" id="SignalP"/>
    </source>
</evidence>
<feature type="signal peptide" evidence="1">
    <location>
        <begin position="1"/>
        <end position="24"/>
    </location>
</feature>
<keyword evidence="3" id="KW-1185">Reference proteome</keyword>
<feature type="chain" id="PRO_5022149603" description="Peptidase S8 pro-domain domain-containing protein" evidence="1">
    <location>
        <begin position="25"/>
        <end position="113"/>
    </location>
</feature>
<dbReference type="OMA" id="ICIFCLC"/>
<protein>
    <recommendedName>
        <fullName evidence="4">Peptidase S8 pro-domain domain-containing protein</fullName>
    </recommendedName>
</protein>
<dbReference type="OrthoDB" id="8195466at2759"/>
<organism evidence="2 3">
    <name type="scientific">Tigriopus californicus</name>
    <name type="common">Marine copepod</name>
    <dbReference type="NCBI Taxonomy" id="6832"/>
    <lineage>
        <taxon>Eukaryota</taxon>
        <taxon>Metazoa</taxon>
        <taxon>Ecdysozoa</taxon>
        <taxon>Arthropoda</taxon>
        <taxon>Crustacea</taxon>
        <taxon>Multicrustacea</taxon>
        <taxon>Hexanauplia</taxon>
        <taxon>Copepoda</taxon>
        <taxon>Harpacticoida</taxon>
        <taxon>Harpacticidae</taxon>
        <taxon>Tigriopus</taxon>
    </lineage>
</organism>
<dbReference type="Proteomes" id="UP000318571">
    <property type="component" value="Chromosome 1"/>
</dbReference>
<sequence>MGPMGTIWAFVFLSIMTSIVGSSALPTIYHVGEEGEADAIMIPVSSTAIPLDDLPEFSVGIGFGLIDEKDKIKKPANLKDIQLITAKNRHRFVAAAGVQELTKEEFDQFNVSK</sequence>
<keyword evidence="1" id="KW-0732">Signal</keyword>
<comment type="caution">
    <text evidence="2">The sequence shown here is derived from an EMBL/GenBank/DDBJ whole genome shotgun (WGS) entry which is preliminary data.</text>
</comment>
<dbReference type="EMBL" id="VCGU01000010">
    <property type="protein sequence ID" value="TRY69351.1"/>
    <property type="molecule type" value="Genomic_DNA"/>
</dbReference>
<gene>
    <name evidence="2" type="ORF">TCAL_06920</name>
</gene>
<evidence type="ECO:0008006" key="4">
    <source>
        <dbReference type="Google" id="ProtNLM"/>
    </source>
</evidence>
<name>A0A553NV87_TIGCA</name>
<evidence type="ECO:0000313" key="3">
    <source>
        <dbReference type="Proteomes" id="UP000318571"/>
    </source>
</evidence>
<accession>A0A553NV87</accession>
<evidence type="ECO:0000313" key="2">
    <source>
        <dbReference type="EMBL" id="TRY69351.1"/>
    </source>
</evidence>